<organism evidence="9 10">
    <name type="scientific">Oscillochloris trichoides DG-6</name>
    <dbReference type="NCBI Taxonomy" id="765420"/>
    <lineage>
        <taxon>Bacteria</taxon>
        <taxon>Bacillati</taxon>
        <taxon>Chloroflexota</taxon>
        <taxon>Chloroflexia</taxon>
        <taxon>Chloroflexales</taxon>
        <taxon>Chloroflexineae</taxon>
        <taxon>Oscillochloridaceae</taxon>
        <taxon>Oscillochloris</taxon>
    </lineage>
</organism>
<comment type="similarity">
    <text evidence="2">Belongs to the UPF0073 (Hly-III) family.</text>
</comment>
<evidence type="ECO:0000256" key="1">
    <source>
        <dbReference type="ARBA" id="ARBA00004651"/>
    </source>
</evidence>
<evidence type="ECO:0000313" key="9">
    <source>
        <dbReference type="EMBL" id="EFO81784.1"/>
    </source>
</evidence>
<dbReference type="InterPro" id="IPR005744">
    <property type="entry name" value="Hy-lIII"/>
</dbReference>
<feature type="transmembrane region" description="Helical" evidence="8">
    <location>
        <begin position="107"/>
        <end position="127"/>
    </location>
</feature>
<keyword evidence="3" id="KW-1003">Cell membrane</keyword>
<evidence type="ECO:0000256" key="6">
    <source>
        <dbReference type="ARBA" id="ARBA00023136"/>
    </source>
</evidence>
<evidence type="ECO:0000256" key="4">
    <source>
        <dbReference type="ARBA" id="ARBA00022692"/>
    </source>
</evidence>
<feature type="binding site" evidence="7">
    <location>
        <position position="188"/>
    </location>
    <ligand>
        <name>Zn(2+)</name>
        <dbReference type="ChEBI" id="CHEBI:29105"/>
    </ligand>
</feature>
<feature type="transmembrane region" description="Helical" evidence="8">
    <location>
        <begin position="12"/>
        <end position="36"/>
    </location>
</feature>
<keyword evidence="7" id="KW-0862">Zinc</keyword>
<feature type="transmembrane region" description="Helical" evidence="8">
    <location>
        <begin position="83"/>
        <end position="101"/>
    </location>
</feature>
<dbReference type="AlphaFoldDB" id="E1IAL0"/>
<feature type="binding site" evidence="7">
    <location>
        <position position="192"/>
    </location>
    <ligand>
        <name>Zn(2+)</name>
        <dbReference type="ChEBI" id="CHEBI:29105"/>
    </ligand>
</feature>
<dbReference type="EMBL" id="ADVR01000005">
    <property type="protein sequence ID" value="EFO81784.1"/>
    <property type="molecule type" value="Genomic_DNA"/>
</dbReference>
<feature type="binding site" evidence="7">
    <location>
        <position position="66"/>
    </location>
    <ligand>
        <name>Zn(2+)</name>
        <dbReference type="ChEBI" id="CHEBI:29105"/>
    </ligand>
</feature>
<keyword evidence="4 8" id="KW-0812">Transmembrane</keyword>
<sequence>MKSQAVRRHEELANTLTHGAGAVASLAAGSVLTGLAMLSGDVWRIIGAAVFSLTLVLLYTASTLYHSATQDHIKKRMKIFDHCAIYLLIAGTYTPFTLVSLHGAWGWSLFGVIWSLAIAGVVFKLIFTNRFKLISTLFYIGMGWLVVVAIVPMTQTLPASTLAWLVAGGLAYTAGTLFYHNQRIPFSHAIWHLFVIAGSVCHFVAVSVTLV</sequence>
<dbReference type="PANTHER" id="PTHR20855">
    <property type="entry name" value="ADIPOR/PROGESTIN RECEPTOR-RELATED"/>
    <property type="match status" value="1"/>
</dbReference>
<feature type="transmembrane region" description="Helical" evidence="8">
    <location>
        <begin position="134"/>
        <end position="155"/>
    </location>
</feature>
<proteinExistence type="inferred from homology"/>
<keyword evidence="6 8" id="KW-0472">Membrane</keyword>
<protein>
    <submittedName>
        <fullName evidence="9">Membrane protein</fullName>
    </submittedName>
</protein>
<dbReference type="GO" id="GO:0005886">
    <property type="term" value="C:plasma membrane"/>
    <property type="evidence" value="ECO:0007669"/>
    <property type="project" value="UniProtKB-SubCell"/>
</dbReference>
<dbReference type="Pfam" id="PF03006">
    <property type="entry name" value="HlyIII"/>
    <property type="match status" value="1"/>
</dbReference>
<dbReference type="HOGENOM" id="CLU_051078_1_0_0"/>
<comment type="subcellular location">
    <subcellularLocation>
        <location evidence="1">Cell membrane</location>
        <topology evidence="1">Multi-pass membrane protein</topology>
    </subcellularLocation>
</comment>
<dbReference type="eggNOG" id="COG1272">
    <property type="taxonomic scope" value="Bacteria"/>
</dbReference>
<name>E1IAL0_9CHLR</name>
<reference evidence="9 10" key="1">
    <citation type="journal article" date="2011" name="J. Bacteriol.">
        <title>Draft genome sequence of the anoxygenic filamentous phototrophic bacterium Oscillochloris trichoides subsp. DG-6.</title>
        <authorList>
            <person name="Kuznetsov B.B."/>
            <person name="Ivanovsky R.N."/>
            <person name="Keppen O.I."/>
            <person name="Sukhacheva M.V."/>
            <person name="Bumazhkin B.K."/>
            <person name="Patutina E.O."/>
            <person name="Beletsky A.V."/>
            <person name="Mardanov A.V."/>
            <person name="Baslerov R.V."/>
            <person name="Panteleeva A.N."/>
            <person name="Kolganova T.V."/>
            <person name="Ravin N.V."/>
            <person name="Skryabin K.G."/>
        </authorList>
    </citation>
    <scope>NUCLEOTIDE SEQUENCE [LARGE SCALE GENOMIC DNA]</scope>
    <source>
        <strain evidence="9 10">DG-6</strain>
    </source>
</reference>
<dbReference type="NCBIfam" id="TIGR01065">
    <property type="entry name" value="hlyIII"/>
    <property type="match status" value="1"/>
</dbReference>
<dbReference type="STRING" id="765420.OSCT_0361"/>
<evidence type="ECO:0000256" key="5">
    <source>
        <dbReference type="ARBA" id="ARBA00022989"/>
    </source>
</evidence>
<accession>E1IAL0</accession>
<dbReference type="GO" id="GO:0046872">
    <property type="term" value="F:metal ion binding"/>
    <property type="evidence" value="ECO:0007669"/>
    <property type="project" value="UniProtKB-KW"/>
</dbReference>
<evidence type="ECO:0000256" key="3">
    <source>
        <dbReference type="ARBA" id="ARBA00022475"/>
    </source>
</evidence>
<gene>
    <name evidence="9" type="ORF">OSCT_0361</name>
</gene>
<dbReference type="GO" id="GO:0140911">
    <property type="term" value="F:pore-forming activity"/>
    <property type="evidence" value="ECO:0007669"/>
    <property type="project" value="InterPro"/>
</dbReference>
<keyword evidence="10" id="KW-1185">Reference proteome</keyword>
<feature type="transmembrane region" description="Helical" evidence="8">
    <location>
        <begin position="191"/>
        <end position="210"/>
    </location>
</feature>
<dbReference type="Proteomes" id="UP000054010">
    <property type="component" value="Unassembled WGS sequence"/>
</dbReference>
<evidence type="ECO:0000256" key="8">
    <source>
        <dbReference type="SAM" id="Phobius"/>
    </source>
</evidence>
<keyword evidence="7" id="KW-0479">Metal-binding</keyword>
<feature type="transmembrane region" description="Helical" evidence="8">
    <location>
        <begin position="42"/>
        <end position="62"/>
    </location>
</feature>
<dbReference type="InterPro" id="IPR004254">
    <property type="entry name" value="AdipoR/HlyIII-related"/>
</dbReference>
<keyword evidence="5 8" id="KW-1133">Transmembrane helix</keyword>
<evidence type="ECO:0000256" key="2">
    <source>
        <dbReference type="ARBA" id="ARBA00008488"/>
    </source>
</evidence>
<dbReference type="PANTHER" id="PTHR20855:SF3">
    <property type="entry name" value="LD03007P"/>
    <property type="match status" value="1"/>
</dbReference>
<evidence type="ECO:0000313" key="10">
    <source>
        <dbReference type="Proteomes" id="UP000054010"/>
    </source>
</evidence>
<comment type="caution">
    <text evidence="9">The sequence shown here is derived from an EMBL/GenBank/DDBJ whole genome shotgun (WGS) entry which is preliminary data.</text>
</comment>
<dbReference type="OrthoDB" id="9813689at2"/>
<feature type="transmembrane region" description="Helical" evidence="8">
    <location>
        <begin position="161"/>
        <end position="179"/>
    </location>
</feature>
<evidence type="ECO:0000256" key="7">
    <source>
        <dbReference type="PIRSR" id="PIRSR604254-1"/>
    </source>
</evidence>